<feature type="repeat" description="WD" evidence="3">
    <location>
        <begin position="812"/>
        <end position="845"/>
    </location>
</feature>
<evidence type="ECO:0000259" key="5">
    <source>
        <dbReference type="Pfam" id="PF20703"/>
    </source>
</evidence>
<dbReference type="Pfam" id="PF20703">
    <property type="entry name" value="nSTAND1"/>
    <property type="match status" value="1"/>
</dbReference>
<dbReference type="STRING" id="589385.SAMN05421504_1031044"/>
<name>A0A1H3F044_9PSEU</name>
<dbReference type="SMART" id="SM00320">
    <property type="entry name" value="WD40"/>
    <property type="match status" value="13"/>
</dbReference>
<keyword evidence="4" id="KW-1133">Transmembrane helix</keyword>
<dbReference type="OrthoDB" id="192618at2"/>
<feature type="domain" description="Novel STAND NTPase 1" evidence="5">
    <location>
        <begin position="104"/>
        <end position="448"/>
    </location>
</feature>
<evidence type="ECO:0000256" key="3">
    <source>
        <dbReference type="PROSITE-ProRule" id="PRU00221"/>
    </source>
</evidence>
<evidence type="ECO:0000313" key="6">
    <source>
        <dbReference type="EMBL" id="SDX84177.1"/>
    </source>
</evidence>
<gene>
    <name evidence="6" type="ORF">SAMN05421504_1031044</name>
</gene>
<dbReference type="PROSITE" id="PS00678">
    <property type="entry name" value="WD_REPEATS_1"/>
    <property type="match status" value="4"/>
</dbReference>
<keyword evidence="2" id="KW-0677">Repeat</keyword>
<dbReference type="InterPro" id="IPR015943">
    <property type="entry name" value="WD40/YVTN_repeat-like_dom_sf"/>
</dbReference>
<feature type="repeat" description="WD" evidence="3">
    <location>
        <begin position="767"/>
        <end position="808"/>
    </location>
</feature>
<dbReference type="CDD" id="cd00200">
    <property type="entry name" value="WD40"/>
    <property type="match status" value="1"/>
</dbReference>
<dbReference type="PROSITE" id="PS50082">
    <property type="entry name" value="WD_REPEATS_2"/>
    <property type="match status" value="8"/>
</dbReference>
<evidence type="ECO:0000256" key="1">
    <source>
        <dbReference type="ARBA" id="ARBA00022574"/>
    </source>
</evidence>
<keyword evidence="1 3" id="KW-0853">WD repeat</keyword>
<dbReference type="InterPro" id="IPR020472">
    <property type="entry name" value="WD40_PAC1"/>
</dbReference>
<dbReference type="InterPro" id="IPR011047">
    <property type="entry name" value="Quinoprotein_ADH-like_sf"/>
</dbReference>
<dbReference type="InterPro" id="IPR001680">
    <property type="entry name" value="WD40_rpt"/>
</dbReference>
<evidence type="ECO:0000256" key="4">
    <source>
        <dbReference type="SAM" id="Phobius"/>
    </source>
</evidence>
<dbReference type="Gene3D" id="2.130.10.10">
    <property type="entry name" value="YVTN repeat-like/Quinoprotein amine dehydrogenase"/>
    <property type="match status" value="5"/>
</dbReference>
<dbReference type="PRINTS" id="PR00320">
    <property type="entry name" value="GPROTEINBRPT"/>
</dbReference>
<dbReference type="EMBL" id="FNON01000003">
    <property type="protein sequence ID" value="SDX84177.1"/>
    <property type="molecule type" value="Genomic_DNA"/>
</dbReference>
<dbReference type="AlphaFoldDB" id="A0A1H3F044"/>
<dbReference type="PANTHER" id="PTHR19848:SF8">
    <property type="entry name" value="F-BOX AND WD REPEAT DOMAIN CONTAINING 7"/>
    <property type="match status" value="1"/>
</dbReference>
<dbReference type="InterPro" id="IPR019775">
    <property type="entry name" value="WD40_repeat_CS"/>
</dbReference>
<feature type="repeat" description="WD" evidence="3">
    <location>
        <begin position="986"/>
        <end position="1027"/>
    </location>
</feature>
<feature type="repeat" description="WD" evidence="3">
    <location>
        <begin position="1081"/>
        <end position="1122"/>
    </location>
</feature>
<feature type="repeat" description="WD" evidence="3">
    <location>
        <begin position="632"/>
        <end position="667"/>
    </location>
</feature>
<dbReference type="PANTHER" id="PTHR19848">
    <property type="entry name" value="WD40 REPEAT PROTEIN"/>
    <property type="match status" value="1"/>
</dbReference>
<dbReference type="Gene3D" id="3.40.50.300">
    <property type="entry name" value="P-loop containing nucleotide triphosphate hydrolases"/>
    <property type="match status" value="1"/>
</dbReference>
<feature type="repeat" description="WD" evidence="3">
    <location>
        <begin position="587"/>
        <end position="621"/>
    </location>
</feature>
<dbReference type="InterPro" id="IPR036322">
    <property type="entry name" value="WD40_repeat_dom_sf"/>
</dbReference>
<organism evidence="6 7">
    <name type="scientific">Amycolatopsis xylanica</name>
    <dbReference type="NCBI Taxonomy" id="589385"/>
    <lineage>
        <taxon>Bacteria</taxon>
        <taxon>Bacillati</taxon>
        <taxon>Actinomycetota</taxon>
        <taxon>Actinomycetes</taxon>
        <taxon>Pseudonocardiales</taxon>
        <taxon>Pseudonocardiaceae</taxon>
        <taxon>Amycolatopsis</taxon>
    </lineage>
</organism>
<feature type="transmembrane region" description="Helical" evidence="4">
    <location>
        <begin position="503"/>
        <end position="522"/>
    </location>
</feature>
<dbReference type="RefSeq" id="WP_091290304.1">
    <property type="nucleotide sequence ID" value="NZ_FNON01000003.1"/>
</dbReference>
<evidence type="ECO:0000313" key="7">
    <source>
        <dbReference type="Proteomes" id="UP000199515"/>
    </source>
</evidence>
<feature type="repeat" description="WD" evidence="3">
    <location>
        <begin position="677"/>
        <end position="712"/>
    </location>
</feature>
<dbReference type="SUPFAM" id="SSF50978">
    <property type="entry name" value="WD40 repeat-like"/>
    <property type="match status" value="1"/>
</dbReference>
<dbReference type="Pfam" id="PF00400">
    <property type="entry name" value="WD40"/>
    <property type="match status" value="10"/>
</dbReference>
<dbReference type="SUPFAM" id="SSF50998">
    <property type="entry name" value="Quinoprotein alcohol dehydrogenase-like"/>
    <property type="match status" value="1"/>
</dbReference>
<feature type="repeat" description="WD" evidence="3">
    <location>
        <begin position="722"/>
        <end position="763"/>
    </location>
</feature>
<sequence>MPRRERPLGPGDDVVLRFAAGLRRLRENAGGPTYRELSVRAGYSAAALSDAASGRKLPGLALTTAYVTACEGDADEWETRWRSVAAELAAAGGEPEPIAETTNPYLGLAAFQAGDASRFFGREKLIAELTAKVEGRRFVGVFGSSGSGKSSLLRAGLVGAHGPSWTMVFTPGAHPMEQCAAGLASTGHVLIIDQFEEIFTLCHDEERAEFLDALLALAEDEHGTRVVIGVRADFYGHCGRHAGLVDALRDAQVMVGPMNADELRTVIVEPAVRVGYRVESALVTRLVTDAIGQPAVLPLISHALLETWRRRQGLTLTVAAYEAAGGIHDAIAHTAEAVYTDLDTAQREVAKQIFLRLTALGEGTEDTKRRLLRRELDAEDADTTLVLERLADARLLALDRDGVDIAHEALIRCWPRLRDWLAEDREGLRVHRHLTETTDSWEKLDHDPGTLYRGTRLGLAKEWAATAHTSLTPREQAFLDESLAAEAAEVAAVRRRTKRLRRLVALLGVLLVLAGVATFAAFRAQQTATEERNTALARKVADDATAIRAMNPALATQLSLAAYQLAPVPEARDGLFAALTTPYGARMDLRPDSAFHLAFSQDSRLLVTAGLLRSVRLWDVSDPLRPRPLSTLPGTDDTRKPIALSPDGRLLATGTSTGAVKLWDISNPAAPVQLGVANGHGKLVFGLAFSRDGRTLATGSTDTTIGLWNVTNPRLPVLTGRISHHTNNVNSLSFSPDGNMLVSGSDDKAVAIWDISDQAAPRNLSGFTGHTDVVTWVELSPDGRTLATSSWDRTTRLWDVTAPREPKPLATITAQKAAIWSARFSADGTRLTTSSDDGTVYIWDVAIPTAPKRLAVVDSKDGGVTSAALSPDGRTVAAVGDQSVHLQALADLVLDAYQSSTISGVTADGRMMVTDDGSGRVGRLWEIGDPLHPRELGKVSTEDEEITSIAVSGDGRALAVGSITHRPAGRLRLFDITDPRAPRLLAVTDTVPVYGMRFSPDGRTLATGHDAENVRLWDLTGTNRLDSLATLATPKDTVWAIRFSPDGRTLLASTGDLDPGIRIWSIAEPRQPRELTTIVNQENKNNGFYRMDLSPDGRTLAVTSSDRKVHLWDLADPAKPRERPPIVGGTEGAGTVAFSPDGTKLALSLQSEAQLWDLTDPDAPVRVAGVRTPDGISGVHFSPDGHTIAIGTAKPSVFLWETDLGKVSRRICALAEPKITTAEWDRYFPGVSYKPPCP</sequence>
<keyword evidence="4" id="KW-0812">Transmembrane</keyword>
<protein>
    <submittedName>
        <fullName evidence="6">WD40 repeat</fullName>
    </submittedName>
</protein>
<keyword evidence="4" id="KW-0472">Membrane</keyword>
<dbReference type="InterPro" id="IPR049052">
    <property type="entry name" value="nSTAND1"/>
</dbReference>
<reference evidence="6 7" key="1">
    <citation type="submission" date="2016-10" db="EMBL/GenBank/DDBJ databases">
        <authorList>
            <person name="de Groot N.N."/>
        </authorList>
    </citation>
    <scope>NUCLEOTIDE SEQUENCE [LARGE SCALE GENOMIC DNA]</scope>
    <source>
        <strain evidence="6 7">CPCC 202699</strain>
    </source>
</reference>
<evidence type="ECO:0000256" key="2">
    <source>
        <dbReference type="ARBA" id="ARBA00022737"/>
    </source>
</evidence>
<dbReference type="InterPro" id="IPR027417">
    <property type="entry name" value="P-loop_NTPase"/>
</dbReference>
<proteinExistence type="predicted"/>
<accession>A0A1H3F044</accession>
<dbReference type="SUPFAM" id="SSF52540">
    <property type="entry name" value="P-loop containing nucleoside triphosphate hydrolases"/>
    <property type="match status" value="1"/>
</dbReference>
<dbReference type="PROSITE" id="PS50294">
    <property type="entry name" value="WD_REPEATS_REGION"/>
    <property type="match status" value="5"/>
</dbReference>
<dbReference type="Proteomes" id="UP000199515">
    <property type="component" value="Unassembled WGS sequence"/>
</dbReference>
<keyword evidence="7" id="KW-1185">Reference proteome</keyword>